<feature type="transmembrane region" description="Helical" evidence="2">
    <location>
        <begin position="92"/>
        <end position="114"/>
    </location>
</feature>
<evidence type="ECO:0000256" key="1">
    <source>
        <dbReference type="SAM" id="MobiDB-lite"/>
    </source>
</evidence>
<evidence type="ECO:0000313" key="3">
    <source>
        <dbReference type="EMBL" id="SJZ93552.1"/>
    </source>
</evidence>
<protein>
    <submittedName>
        <fullName evidence="3">Uncharacterized protein</fullName>
    </submittedName>
</protein>
<dbReference type="RefSeq" id="WP_078787897.1">
    <property type="nucleotide sequence ID" value="NZ_FMTO01000012.1"/>
</dbReference>
<dbReference type="EMBL" id="FUXA01000013">
    <property type="protein sequence ID" value="SJZ93552.1"/>
    <property type="molecule type" value="Genomic_DNA"/>
</dbReference>
<keyword evidence="4" id="KW-1185">Reference proteome</keyword>
<feature type="compositionally biased region" description="Basic and acidic residues" evidence="1">
    <location>
        <begin position="26"/>
        <end position="42"/>
    </location>
</feature>
<proteinExistence type="predicted"/>
<name>A0A1T4PPQ6_9FIRM</name>
<feature type="region of interest" description="Disordered" evidence="1">
    <location>
        <begin position="1"/>
        <end position="83"/>
    </location>
</feature>
<keyword evidence="2" id="KW-0812">Transmembrane</keyword>
<feature type="compositionally biased region" description="Basic and acidic residues" evidence="1">
    <location>
        <begin position="71"/>
        <end position="83"/>
    </location>
</feature>
<evidence type="ECO:0000313" key="4">
    <source>
        <dbReference type="Proteomes" id="UP000189857"/>
    </source>
</evidence>
<keyword evidence="2" id="KW-1133">Transmembrane helix</keyword>
<organism evidence="3 4">
    <name type="scientific">Eubacterium ruminantium</name>
    <dbReference type="NCBI Taxonomy" id="42322"/>
    <lineage>
        <taxon>Bacteria</taxon>
        <taxon>Bacillati</taxon>
        <taxon>Bacillota</taxon>
        <taxon>Clostridia</taxon>
        <taxon>Eubacteriales</taxon>
        <taxon>Eubacteriaceae</taxon>
        <taxon>Eubacterium</taxon>
    </lineage>
</organism>
<accession>A0A1T4PPQ6</accession>
<sequence length="772" mass="88269">MDDNIHNMKNIGTEPEEQNKVVNKNAGKDLDNRDEAADKNISEDLDNRDEAADKNIGEVLVEQDEAVNKNAGKDSDKQGKETKKNRMVISKAALLMIAFCAIGGCLIVLLTGGLRRSKGNRSKNVNVKDEAKQSESNDSIIIKNMEYDADELIVDLEVKFDNDVDLEKLDKNIKEYMESMKYNYTTSSKRWAFHPDEYYKVVYDSESECFTEFGEPKFNEIKGIYASASIDREQTNSFIIEGIDYKIEDGKLDLKLSIYNVDGKINWSIKPDNKLPGMASPNDGAVKKIDDNEYPGIEVAVDKESVEAKRVKEDLDKATKKEKSNNIEIVLVFGDPVNKKLLVKADILDELERSGNKRTEKMPINLYAEKELYGMRAWVDINRYHVGTNGIRFYGRANSNICQYDYPSPEMRKDNTCGFSSNINLRAWDDRGNSYLIYERSLSDEYLRYYGGDNVADNTRDYFDESGRIVMFSLGDGLFKMQNGFLQNWDPEMKKIAVVLEEETYVQHGDDYIVAQSQVEEPIYRNLTEPIVFDVKTGEILEGEILEDPGRPSYVYNNEAALADEEGLDNDIFEKWSKYIMKEKVFHCNAIDEGIAYNILTEKADCNADVELNNLSFVGSYISEAPVDKVTDTNVSDISGNIRVGFTLKFKKGTDLTKVLSGLEGRYKNNHNWIEQYDRKEFFYPMTNTEGICAKAYYSDYYFMPCKGVNYRVDGNSIYLEMDIHTEITPGELYEKSHYLVIRLGVAGDSLEEYNLVLSIPQKFYDEYLKTE</sequence>
<dbReference type="AlphaFoldDB" id="A0A1T4PPQ6"/>
<evidence type="ECO:0000256" key="2">
    <source>
        <dbReference type="SAM" id="Phobius"/>
    </source>
</evidence>
<reference evidence="3 4" key="1">
    <citation type="submission" date="2017-02" db="EMBL/GenBank/DDBJ databases">
        <authorList>
            <person name="Peterson S.W."/>
        </authorList>
    </citation>
    <scope>NUCLEOTIDE SEQUENCE [LARGE SCALE GENOMIC DNA]</scope>
    <source>
        <strain evidence="3 4">ATCC 17233</strain>
    </source>
</reference>
<gene>
    <name evidence="3" type="ORF">SAMN02745110_02093</name>
</gene>
<keyword evidence="2" id="KW-0472">Membrane</keyword>
<dbReference type="Proteomes" id="UP000189857">
    <property type="component" value="Unassembled WGS sequence"/>
</dbReference>